<keyword evidence="2" id="KW-1185">Reference proteome</keyword>
<gene>
    <name evidence="1" type="ORF">GCM10022211_23520</name>
</gene>
<proteinExistence type="predicted"/>
<dbReference type="InterPro" id="IPR000831">
    <property type="entry name" value="Trp_repress"/>
</dbReference>
<dbReference type="InterPro" id="IPR038116">
    <property type="entry name" value="TrpR-like_sf"/>
</dbReference>
<dbReference type="PANTHER" id="PTHR40080">
    <property type="entry name" value="LMO1763 PROTEIN"/>
    <property type="match status" value="1"/>
</dbReference>
<dbReference type="Proteomes" id="UP001501310">
    <property type="component" value="Unassembled WGS sequence"/>
</dbReference>
<dbReference type="InterPro" id="IPR010921">
    <property type="entry name" value="Trp_repressor/repl_initiator"/>
</dbReference>
<comment type="caution">
    <text evidence="1">The sequence shown here is derived from an EMBL/GenBank/DDBJ whole genome shotgun (WGS) entry which is preliminary data.</text>
</comment>
<protein>
    <recommendedName>
        <fullName evidence="3">TrpR like protein, YerC/YecD</fullName>
    </recommendedName>
</protein>
<dbReference type="Pfam" id="PF01371">
    <property type="entry name" value="Trp_repressor"/>
    <property type="match status" value="1"/>
</dbReference>
<dbReference type="RefSeq" id="WP_344710549.1">
    <property type="nucleotide sequence ID" value="NZ_BAAAZD010000002.1"/>
</dbReference>
<dbReference type="Gene3D" id="1.10.1270.10">
    <property type="entry name" value="TrpR-like"/>
    <property type="match status" value="1"/>
</dbReference>
<dbReference type="EMBL" id="BAAAZD010000002">
    <property type="protein sequence ID" value="GAA4008982.1"/>
    <property type="molecule type" value="Genomic_DNA"/>
</dbReference>
<evidence type="ECO:0008006" key="3">
    <source>
        <dbReference type="Google" id="ProtNLM"/>
    </source>
</evidence>
<reference evidence="2" key="1">
    <citation type="journal article" date="2019" name="Int. J. Syst. Evol. Microbiol.">
        <title>The Global Catalogue of Microorganisms (GCM) 10K type strain sequencing project: providing services to taxonomists for standard genome sequencing and annotation.</title>
        <authorList>
            <consortium name="The Broad Institute Genomics Platform"/>
            <consortium name="The Broad Institute Genome Sequencing Center for Infectious Disease"/>
            <person name="Wu L."/>
            <person name="Ma J."/>
        </authorList>
    </citation>
    <scope>NUCLEOTIDE SEQUENCE [LARGE SCALE GENOMIC DNA]</scope>
    <source>
        <strain evidence="2">JCM 16603</strain>
    </source>
</reference>
<evidence type="ECO:0000313" key="1">
    <source>
        <dbReference type="EMBL" id="GAA4008982.1"/>
    </source>
</evidence>
<dbReference type="PANTHER" id="PTHR40080:SF1">
    <property type="entry name" value="TRPR-LIKE PROTEIN YERC_YECD"/>
    <property type="match status" value="1"/>
</dbReference>
<dbReference type="InterPro" id="IPR013368">
    <property type="entry name" value="YecD_YerC"/>
</dbReference>
<dbReference type="SUPFAM" id="SSF48295">
    <property type="entry name" value="TrpR-like"/>
    <property type="match status" value="1"/>
</dbReference>
<evidence type="ECO:0000313" key="2">
    <source>
        <dbReference type="Proteomes" id="UP001501310"/>
    </source>
</evidence>
<dbReference type="NCBIfam" id="TIGR02531">
    <property type="entry name" value="yecD_yerC"/>
    <property type="match status" value="1"/>
</dbReference>
<name>A0ABP7SAP1_9SPHN</name>
<sequence>MEQNDLSPAPTRDGPALIADLCRALMTPANAEEMQRLLTDLCTPQEVRTLAERWHVARLLDGSDLSYRDIHDATGVSTTTIVRVARFLRQEPHQGYRAAIDAIAGADRNAD</sequence>
<organism evidence="1 2">
    <name type="scientific">Sphingomonas humi</name>
    <dbReference type="NCBI Taxonomy" id="335630"/>
    <lineage>
        <taxon>Bacteria</taxon>
        <taxon>Pseudomonadati</taxon>
        <taxon>Pseudomonadota</taxon>
        <taxon>Alphaproteobacteria</taxon>
        <taxon>Sphingomonadales</taxon>
        <taxon>Sphingomonadaceae</taxon>
        <taxon>Sphingomonas</taxon>
    </lineage>
</organism>
<accession>A0ABP7SAP1</accession>